<dbReference type="Pfam" id="PF08220">
    <property type="entry name" value="HTH_DeoR"/>
    <property type="match status" value="1"/>
</dbReference>
<organism evidence="5 6">
    <name type="scientific">Blautia faecicola</name>
    <dbReference type="NCBI Taxonomy" id="2509240"/>
    <lineage>
        <taxon>Bacteria</taxon>
        <taxon>Bacillati</taxon>
        <taxon>Bacillota</taxon>
        <taxon>Clostridia</taxon>
        <taxon>Lachnospirales</taxon>
        <taxon>Lachnospiraceae</taxon>
        <taxon>Blautia</taxon>
    </lineage>
</organism>
<dbReference type="RefSeq" id="WP_129258619.1">
    <property type="nucleotide sequence ID" value="NZ_SDKC01000001.1"/>
</dbReference>
<keyword evidence="3" id="KW-0804">Transcription</keyword>
<sequence>MLTEKRYEVILNLLNEKNSVTVTEIKELLGISESTIRRDLAALDKAGKLIKVFGGAVVADGGFTTAEPSVAQKAEINKDEKTAIARYAASLIERDDFVYLDAGTTTGQMIDFIKEKSATFVTNAVSHAQRLAAQGYRVYLIGGELKGTTEAVVGNQAILSLQKLHFSKAFLGTNGVGLKAGFSTPDYSEALVKQTAVEQARQVFMLADYSKFGNVSSVTFASLERGVILTDRRPPESFGAVRNIKVVGE</sequence>
<dbReference type="SUPFAM" id="SSF46785">
    <property type="entry name" value="Winged helix' DNA-binding domain"/>
    <property type="match status" value="1"/>
</dbReference>
<dbReference type="InterPro" id="IPR014036">
    <property type="entry name" value="DeoR-like_C"/>
</dbReference>
<dbReference type="SMART" id="SM00420">
    <property type="entry name" value="HTH_DEOR"/>
    <property type="match status" value="1"/>
</dbReference>
<keyword evidence="6" id="KW-1185">Reference proteome</keyword>
<dbReference type="PANTHER" id="PTHR30363:SF56">
    <property type="entry name" value="TRANSCRIPTIONAL REGULATOR, DEOR FAMILY"/>
    <property type="match status" value="1"/>
</dbReference>
<dbReference type="PRINTS" id="PR00037">
    <property type="entry name" value="HTHLACR"/>
</dbReference>
<keyword evidence="1" id="KW-0805">Transcription regulation</keyword>
<evidence type="ECO:0000259" key="4">
    <source>
        <dbReference type="PROSITE" id="PS51000"/>
    </source>
</evidence>
<dbReference type="Proteomes" id="UP000290106">
    <property type="component" value="Unassembled WGS sequence"/>
</dbReference>
<dbReference type="Gene3D" id="3.40.50.1360">
    <property type="match status" value="1"/>
</dbReference>
<feature type="domain" description="HTH deoR-type" evidence="4">
    <location>
        <begin position="3"/>
        <end position="58"/>
    </location>
</feature>
<keyword evidence="2" id="KW-0238">DNA-binding</keyword>
<dbReference type="PANTHER" id="PTHR30363">
    <property type="entry name" value="HTH-TYPE TRANSCRIPTIONAL REGULATOR SRLR-RELATED"/>
    <property type="match status" value="1"/>
</dbReference>
<name>A0A4Q1RK12_9FIRM</name>
<dbReference type="GO" id="GO:0003700">
    <property type="term" value="F:DNA-binding transcription factor activity"/>
    <property type="evidence" value="ECO:0007669"/>
    <property type="project" value="InterPro"/>
</dbReference>
<dbReference type="Pfam" id="PF00455">
    <property type="entry name" value="DeoRC"/>
    <property type="match status" value="1"/>
</dbReference>
<dbReference type="SMART" id="SM01134">
    <property type="entry name" value="DeoRC"/>
    <property type="match status" value="1"/>
</dbReference>
<dbReference type="SUPFAM" id="SSF100950">
    <property type="entry name" value="NagB/RpiA/CoA transferase-like"/>
    <property type="match status" value="1"/>
</dbReference>
<dbReference type="InterPro" id="IPR018356">
    <property type="entry name" value="Tscrpt_reg_HTH_DeoR_CS"/>
</dbReference>
<gene>
    <name evidence="5" type="ORF">ETP43_13485</name>
</gene>
<dbReference type="Gene3D" id="1.10.10.10">
    <property type="entry name" value="Winged helix-like DNA-binding domain superfamily/Winged helix DNA-binding domain"/>
    <property type="match status" value="1"/>
</dbReference>
<dbReference type="InterPro" id="IPR011991">
    <property type="entry name" value="ArsR-like_HTH"/>
</dbReference>
<protein>
    <submittedName>
        <fullName evidence="5">DeoR/GlpR transcriptional regulator</fullName>
    </submittedName>
</protein>
<dbReference type="GO" id="GO:0003677">
    <property type="term" value="F:DNA binding"/>
    <property type="evidence" value="ECO:0007669"/>
    <property type="project" value="UniProtKB-KW"/>
</dbReference>
<evidence type="ECO:0000256" key="1">
    <source>
        <dbReference type="ARBA" id="ARBA00023015"/>
    </source>
</evidence>
<dbReference type="InterPro" id="IPR001034">
    <property type="entry name" value="DeoR_HTH"/>
</dbReference>
<dbReference type="InterPro" id="IPR037171">
    <property type="entry name" value="NagB/RpiA_transferase-like"/>
</dbReference>
<dbReference type="OrthoDB" id="9797223at2"/>
<evidence type="ECO:0000256" key="3">
    <source>
        <dbReference type="ARBA" id="ARBA00023163"/>
    </source>
</evidence>
<dbReference type="AlphaFoldDB" id="A0A4Q1RK12"/>
<reference evidence="5 6" key="1">
    <citation type="submission" date="2019-01" db="EMBL/GenBank/DDBJ databases">
        <title>Blautia sp. nov. KGMB01111 isolated human feces.</title>
        <authorList>
            <person name="Park J.-E."/>
            <person name="Kim J.-S."/>
            <person name="Park S.-H."/>
        </authorList>
    </citation>
    <scope>NUCLEOTIDE SEQUENCE [LARGE SCALE GENOMIC DNA]</scope>
    <source>
        <strain evidence="5 6">KGMB01111</strain>
    </source>
</reference>
<dbReference type="InterPro" id="IPR036390">
    <property type="entry name" value="WH_DNA-bd_sf"/>
</dbReference>
<dbReference type="InterPro" id="IPR036388">
    <property type="entry name" value="WH-like_DNA-bd_sf"/>
</dbReference>
<dbReference type="CDD" id="cd00090">
    <property type="entry name" value="HTH_ARSR"/>
    <property type="match status" value="1"/>
</dbReference>
<proteinExistence type="predicted"/>
<comment type="caution">
    <text evidence="5">The sequence shown here is derived from an EMBL/GenBank/DDBJ whole genome shotgun (WGS) entry which is preliminary data.</text>
</comment>
<accession>A0A4Q1RK12</accession>
<dbReference type="EMBL" id="SDKC01000001">
    <property type="protein sequence ID" value="RXS76106.1"/>
    <property type="molecule type" value="Genomic_DNA"/>
</dbReference>
<dbReference type="PROSITE" id="PS51000">
    <property type="entry name" value="HTH_DEOR_2"/>
    <property type="match status" value="1"/>
</dbReference>
<dbReference type="PROSITE" id="PS00894">
    <property type="entry name" value="HTH_DEOR_1"/>
    <property type="match status" value="1"/>
</dbReference>
<evidence type="ECO:0000313" key="5">
    <source>
        <dbReference type="EMBL" id="RXS76106.1"/>
    </source>
</evidence>
<evidence type="ECO:0000313" key="6">
    <source>
        <dbReference type="Proteomes" id="UP000290106"/>
    </source>
</evidence>
<dbReference type="InterPro" id="IPR050313">
    <property type="entry name" value="Carb_Metab_HTH_regulators"/>
</dbReference>
<evidence type="ECO:0000256" key="2">
    <source>
        <dbReference type="ARBA" id="ARBA00023125"/>
    </source>
</evidence>